<keyword evidence="1" id="KW-1133">Transmembrane helix</keyword>
<dbReference type="Proteomes" id="UP000628448">
    <property type="component" value="Unassembled WGS sequence"/>
</dbReference>
<evidence type="ECO:0000313" key="2">
    <source>
        <dbReference type="EMBL" id="MBG9378003.1"/>
    </source>
</evidence>
<gene>
    <name evidence="2" type="ORF">I5907_17320</name>
</gene>
<feature type="transmembrane region" description="Helical" evidence="1">
    <location>
        <begin position="7"/>
        <end position="26"/>
    </location>
</feature>
<feature type="transmembrane region" description="Helical" evidence="1">
    <location>
        <begin position="46"/>
        <end position="65"/>
    </location>
</feature>
<evidence type="ECO:0000313" key="3">
    <source>
        <dbReference type="Proteomes" id="UP000628448"/>
    </source>
</evidence>
<proteinExistence type="predicted"/>
<dbReference type="RefSeq" id="WP_196992061.1">
    <property type="nucleotide sequence ID" value="NZ_JADWYR010000002.1"/>
</dbReference>
<reference evidence="2" key="1">
    <citation type="submission" date="2020-11" db="EMBL/GenBank/DDBJ databases">
        <title>Bacterial whole genome sequence for Panacibacter sp. DH6.</title>
        <authorList>
            <person name="Le V."/>
            <person name="Ko S."/>
            <person name="Ahn C.-Y."/>
            <person name="Oh H.-M."/>
        </authorList>
    </citation>
    <scope>NUCLEOTIDE SEQUENCE</scope>
    <source>
        <strain evidence="2">DH6</strain>
    </source>
</reference>
<feature type="transmembrane region" description="Helical" evidence="1">
    <location>
        <begin position="77"/>
        <end position="96"/>
    </location>
</feature>
<dbReference type="AlphaFoldDB" id="A0A931GZ49"/>
<name>A0A931GZ49_9BACT</name>
<dbReference type="EMBL" id="JADWYR010000002">
    <property type="protein sequence ID" value="MBG9378003.1"/>
    <property type="molecule type" value="Genomic_DNA"/>
</dbReference>
<feature type="transmembrane region" description="Helical" evidence="1">
    <location>
        <begin position="108"/>
        <end position="129"/>
    </location>
</feature>
<comment type="caution">
    <text evidence="2">The sequence shown here is derived from an EMBL/GenBank/DDBJ whole genome shotgun (WGS) entry which is preliminary data.</text>
</comment>
<evidence type="ECO:0000256" key="1">
    <source>
        <dbReference type="SAM" id="Phobius"/>
    </source>
</evidence>
<protein>
    <submittedName>
        <fullName evidence="2">Uncharacterized protein</fullName>
    </submittedName>
</protein>
<organism evidence="2 3">
    <name type="scientific">Panacibacter microcysteis</name>
    <dbReference type="NCBI Taxonomy" id="2793269"/>
    <lineage>
        <taxon>Bacteria</taxon>
        <taxon>Pseudomonadati</taxon>
        <taxon>Bacteroidota</taxon>
        <taxon>Chitinophagia</taxon>
        <taxon>Chitinophagales</taxon>
        <taxon>Chitinophagaceae</taxon>
        <taxon>Panacibacter</taxon>
    </lineage>
</organism>
<sequence length="132" mass="15547">MELHLKIIGAMMIVLALIHLVFPVYFKWKTEFTTLSLINRQVMYVHTFFIALTVLLMGLLCLTCGYELTHTAFGKKITGGLLIFWFIRLICQFFIYSPALWRCKKFETIIHIIFSMFWIYVCIVFTLAYQTA</sequence>
<accession>A0A931GZ49</accession>
<keyword evidence="3" id="KW-1185">Reference proteome</keyword>
<keyword evidence="1" id="KW-0812">Transmembrane</keyword>
<keyword evidence="1" id="KW-0472">Membrane</keyword>